<dbReference type="PANTHER" id="PTHR34315:SF1">
    <property type="entry name" value="INTRADIOL RING-CLEAVAGE DIOXYGENASES DOMAIN-CONTAINING PROTEIN-RELATED"/>
    <property type="match status" value="1"/>
</dbReference>
<dbReference type="VEuPathDB" id="FungiDB:PC110_g14329"/>
<name>A0A8T1AJQ8_9STRA</name>
<accession>A0A8T1AJQ8</accession>
<protein>
    <submittedName>
        <fullName evidence="1">Uncharacterized protein</fullName>
    </submittedName>
</protein>
<evidence type="ECO:0000313" key="1">
    <source>
        <dbReference type="EMBL" id="KAG2882829.1"/>
    </source>
</evidence>
<reference evidence="1" key="1">
    <citation type="submission" date="2018-10" db="EMBL/GenBank/DDBJ databases">
        <title>Effector identification in a new, highly contiguous assembly of the strawberry crown rot pathogen Phytophthora cactorum.</title>
        <authorList>
            <person name="Armitage A.D."/>
            <person name="Nellist C.F."/>
            <person name="Bates H."/>
            <person name="Vickerstaff R.J."/>
            <person name="Harrison R.J."/>
        </authorList>
    </citation>
    <scope>NUCLEOTIDE SEQUENCE</scope>
    <source>
        <strain evidence="1">4040</strain>
    </source>
</reference>
<dbReference type="EMBL" id="RCMK01002291">
    <property type="protein sequence ID" value="KAG2882829.1"/>
    <property type="molecule type" value="Genomic_DNA"/>
</dbReference>
<dbReference type="PANTHER" id="PTHR34315">
    <property type="match status" value="1"/>
</dbReference>
<sequence>MTRSGGTVLSNGTYSGGRVLHVGQLFFDQSLITEVQATGAYADNSAPVTPNEVDSIALQSAADDFDPFVRVSAIGRHTESGGQTTSGGGNVSRVRVGKRPAMASVGAVARVNRAMRRLEDDARSSRSCRHGEGRHGGMLIYAVSRGFPS</sequence>
<organism evidence="1 2">
    <name type="scientific">Phytophthora cactorum</name>
    <dbReference type="NCBI Taxonomy" id="29920"/>
    <lineage>
        <taxon>Eukaryota</taxon>
        <taxon>Sar</taxon>
        <taxon>Stramenopiles</taxon>
        <taxon>Oomycota</taxon>
        <taxon>Peronosporomycetes</taxon>
        <taxon>Peronosporales</taxon>
        <taxon>Peronosporaceae</taxon>
        <taxon>Phytophthora</taxon>
    </lineage>
</organism>
<comment type="caution">
    <text evidence="1">The sequence shown here is derived from an EMBL/GenBank/DDBJ whole genome shotgun (WGS) entry which is preliminary data.</text>
</comment>
<evidence type="ECO:0000313" key="2">
    <source>
        <dbReference type="Proteomes" id="UP000736787"/>
    </source>
</evidence>
<dbReference type="Proteomes" id="UP000736787">
    <property type="component" value="Unassembled WGS sequence"/>
</dbReference>
<dbReference type="AlphaFoldDB" id="A0A8T1AJQ8"/>
<proteinExistence type="predicted"/>
<gene>
    <name evidence="1" type="ORF">PC117_g26155</name>
</gene>